<dbReference type="PANTHER" id="PTHR45753:SF6">
    <property type="entry name" value="ASPARTATE CARBAMOYLTRANSFERASE"/>
    <property type="match status" value="1"/>
</dbReference>
<comment type="catalytic activity">
    <reaction evidence="6 7">
        <text>carbamoyl phosphate + L-aspartate = N-carbamoyl-L-aspartate + phosphate + H(+)</text>
        <dbReference type="Rhea" id="RHEA:20013"/>
        <dbReference type="ChEBI" id="CHEBI:15378"/>
        <dbReference type="ChEBI" id="CHEBI:29991"/>
        <dbReference type="ChEBI" id="CHEBI:32814"/>
        <dbReference type="ChEBI" id="CHEBI:43474"/>
        <dbReference type="ChEBI" id="CHEBI:58228"/>
        <dbReference type="EC" id="2.1.3.2"/>
    </reaction>
</comment>
<protein>
    <recommendedName>
        <fullName evidence="7">Aspartate carbamoyltransferase</fullName>
        <ecNumber evidence="7">2.1.3.2</ecNumber>
    </recommendedName>
    <alternativeName>
        <fullName evidence="7">Aspartate transcarbamylase</fullName>
        <shortName evidence="7">ATCase</shortName>
    </alternativeName>
</protein>
<feature type="binding site" evidence="7">
    <location>
        <position position="58"/>
    </location>
    <ligand>
        <name>carbamoyl phosphate</name>
        <dbReference type="ChEBI" id="CHEBI:58228"/>
    </ligand>
</feature>
<dbReference type="PRINTS" id="PR00100">
    <property type="entry name" value="AOTCASE"/>
</dbReference>
<comment type="pathway">
    <text evidence="1 7">Pyrimidine metabolism; UMP biosynthesis via de novo pathway; (S)-dihydroorotate from bicarbonate: step 2/3.</text>
</comment>
<comment type="function">
    <text evidence="5 7">Catalyzes the condensation of carbamoyl phosphate and aspartate to form carbamoyl aspartate and inorganic phosphate, the committed step in the de novo pyrimidine nucleotide biosynthesis pathway.</text>
</comment>
<dbReference type="GO" id="GO:0006520">
    <property type="term" value="P:amino acid metabolic process"/>
    <property type="evidence" value="ECO:0007669"/>
    <property type="project" value="InterPro"/>
</dbReference>
<evidence type="ECO:0000256" key="6">
    <source>
        <dbReference type="ARBA" id="ARBA00048859"/>
    </source>
</evidence>
<feature type="binding site" evidence="7">
    <location>
        <position position="264"/>
    </location>
    <ligand>
        <name>carbamoyl phosphate</name>
        <dbReference type="ChEBI" id="CHEBI:58228"/>
    </ligand>
</feature>
<dbReference type="InterPro" id="IPR036901">
    <property type="entry name" value="Asp/Orn_carbamoylTrfase_sf"/>
</dbReference>
<evidence type="ECO:0000256" key="2">
    <source>
        <dbReference type="ARBA" id="ARBA00008896"/>
    </source>
</evidence>
<dbReference type="RefSeq" id="WP_068345465.1">
    <property type="nucleotide sequence ID" value="NZ_JFHK01000002.1"/>
</dbReference>
<evidence type="ECO:0000313" key="11">
    <source>
        <dbReference type="Proteomes" id="UP000077339"/>
    </source>
</evidence>
<evidence type="ECO:0000256" key="4">
    <source>
        <dbReference type="ARBA" id="ARBA00022975"/>
    </source>
</evidence>
<dbReference type="EMBL" id="JFHK01000002">
    <property type="protein sequence ID" value="OAA31832.1"/>
    <property type="molecule type" value="Genomic_DNA"/>
</dbReference>
<reference evidence="10 11" key="1">
    <citation type="submission" date="2014-02" db="EMBL/GenBank/DDBJ databases">
        <title>Kosmotoga genome sequencing.</title>
        <authorList>
            <person name="Pollo S.M."/>
            <person name="Charchuk R."/>
            <person name="Nesbo C.L."/>
        </authorList>
    </citation>
    <scope>NUCLEOTIDE SEQUENCE [LARGE SCALE GENOMIC DNA]</scope>
    <source>
        <strain evidence="10 11">S304</strain>
    </source>
</reference>
<keyword evidence="3 7" id="KW-0808">Transferase</keyword>
<evidence type="ECO:0000256" key="1">
    <source>
        <dbReference type="ARBA" id="ARBA00004852"/>
    </source>
</evidence>
<evidence type="ECO:0000313" key="10">
    <source>
        <dbReference type="EMBL" id="OAA31832.1"/>
    </source>
</evidence>
<dbReference type="GO" id="GO:0044205">
    <property type="term" value="P:'de novo' UMP biosynthetic process"/>
    <property type="evidence" value="ECO:0007669"/>
    <property type="project" value="UniProtKB-UniRule"/>
</dbReference>
<keyword evidence="4 7" id="KW-0665">Pyrimidine biosynthesis</keyword>
<organism evidence="10 11">
    <name type="scientific">Kosmotoga arenicorallina S304</name>
    <dbReference type="NCBI Taxonomy" id="1453497"/>
    <lineage>
        <taxon>Bacteria</taxon>
        <taxon>Thermotogati</taxon>
        <taxon>Thermotogota</taxon>
        <taxon>Thermotogae</taxon>
        <taxon>Kosmotogales</taxon>
        <taxon>Kosmotogaceae</taxon>
        <taxon>Kosmotoga</taxon>
    </lineage>
</organism>
<dbReference type="Pfam" id="PF00185">
    <property type="entry name" value="OTCace"/>
    <property type="match status" value="1"/>
</dbReference>
<comment type="similarity">
    <text evidence="2 7">Belongs to the aspartate/ornithine carbamoyltransferase superfamily. ATCase family.</text>
</comment>
<comment type="subunit">
    <text evidence="7">Heterododecamer (2C3:3R2) of six catalytic PyrB chains organized as two trimers (C3), and six regulatory PyrI chains organized as three dimers (R2).</text>
</comment>
<sequence length="309" mass="34482">MSMVGRDIYDVDVFSVEEVYRLFELTKHFKGILDRRVKKVPALRGVTVCTAFFENSTRTKISFDLAAKRLGADTVAFSASSSSLKKGESLKDTILTLDAMGIDLYVVRHSEPGTPQFIKKYTRAIVINAGDGFHAHPTQALLDNYTIWEKKGKIEGLRISIIGDIQHSRVVRSNIKLMKMLGAKVTVCGPKTLMPLDIEKSGVRVSYDINEGIDGADVVMGLRMQLERQTSGLFPTLEEYHKLYGITKERLTLAKPDVIFMHPGPMNRGVEVDDHVADFERSVVQEQVTNGEAARMALLYLVLGGRMDE</sequence>
<evidence type="ECO:0000256" key="3">
    <source>
        <dbReference type="ARBA" id="ARBA00022679"/>
    </source>
</evidence>
<name>A0A176K479_9BACT</name>
<dbReference type="Gene3D" id="3.40.50.1370">
    <property type="entry name" value="Aspartate/ornithine carbamoyltransferase"/>
    <property type="match status" value="2"/>
</dbReference>
<dbReference type="GO" id="GO:0006207">
    <property type="term" value="P:'de novo' pyrimidine nucleobase biosynthetic process"/>
    <property type="evidence" value="ECO:0007669"/>
    <property type="project" value="InterPro"/>
</dbReference>
<comment type="caution">
    <text evidence="10">The sequence shown here is derived from an EMBL/GenBank/DDBJ whole genome shotgun (WGS) entry which is preliminary data.</text>
</comment>
<evidence type="ECO:0000259" key="9">
    <source>
        <dbReference type="Pfam" id="PF02729"/>
    </source>
</evidence>
<dbReference type="OrthoDB" id="9802587at2"/>
<evidence type="ECO:0000256" key="5">
    <source>
        <dbReference type="ARBA" id="ARBA00043884"/>
    </source>
</evidence>
<dbReference type="PATRIC" id="fig|1453497.3.peg.616"/>
<dbReference type="InterPro" id="IPR002082">
    <property type="entry name" value="Asp_carbamoyltransf"/>
</dbReference>
<dbReference type="GO" id="GO:0005829">
    <property type="term" value="C:cytosol"/>
    <property type="evidence" value="ECO:0007669"/>
    <property type="project" value="TreeGrafter"/>
</dbReference>
<gene>
    <name evidence="7" type="primary">pyrB</name>
    <name evidence="10" type="ORF">AT15_03100</name>
</gene>
<evidence type="ECO:0000259" key="8">
    <source>
        <dbReference type="Pfam" id="PF00185"/>
    </source>
</evidence>
<dbReference type="SUPFAM" id="SSF53671">
    <property type="entry name" value="Aspartate/ornithine carbamoyltransferase"/>
    <property type="match status" value="1"/>
</dbReference>
<evidence type="ECO:0000256" key="7">
    <source>
        <dbReference type="HAMAP-Rule" id="MF_00001"/>
    </source>
</evidence>
<dbReference type="UniPathway" id="UPA00070">
    <property type="reaction ID" value="UER00116"/>
</dbReference>
<dbReference type="NCBIfam" id="TIGR00670">
    <property type="entry name" value="asp_carb_tr"/>
    <property type="match status" value="1"/>
</dbReference>
<dbReference type="Proteomes" id="UP000077339">
    <property type="component" value="Unassembled WGS sequence"/>
</dbReference>
<dbReference type="AlphaFoldDB" id="A0A176K479"/>
<dbReference type="Pfam" id="PF02729">
    <property type="entry name" value="OTCace_N"/>
    <property type="match status" value="1"/>
</dbReference>
<dbReference type="InterPro" id="IPR006130">
    <property type="entry name" value="Asp/Orn_carbamoylTrfase"/>
</dbReference>
<dbReference type="GO" id="GO:0016597">
    <property type="term" value="F:amino acid binding"/>
    <property type="evidence" value="ECO:0007669"/>
    <property type="project" value="InterPro"/>
</dbReference>
<dbReference type="PANTHER" id="PTHR45753">
    <property type="entry name" value="ORNITHINE CARBAMOYLTRANSFERASE, MITOCHONDRIAL"/>
    <property type="match status" value="1"/>
</dbReference>
<feature type="binding site" evidence="7">
    <location>
        <position position="265"/>
    </location>
    <ligand>
        <name>carbamoyl phosphate</name>
        <dbReference type="ChEBI" id="CHEBI:58228"/>
    </ligand>
</feature>
<dbReference type="FunFam" id="3.40.50.1370:FF:000007">
    <property type="entry name" value="Aspartate carbamoyltransferase"/>
    <property type="match status" value="1"/>
</dbReference>
<keyword evidence="11" id="KW-1185">Reference proteome</keyword>
<proteinExistence type="inferred from homology"/>
<feature type="binding site" evidence="7">
    <location>
        <position position="86"/>
    </location>
    <ligand>
        <name>L-aspartate</name>
        <dbReference type="ChEBI" id="CHEBI:29991"/>
    </ligand>
</feature>
<feature type="binding site" evidence="7">
    <location>
        <position position="139"/>
    </location>
    <ligand>
        <name>carbamoyl phosphate</name>
        <dbReference type="ChEBI" id="CHEBI:58228"/>
    </ligand>
</feature>
<dbReference type="GO" id="GO:0004070">
    <property type="term" value="F:aspartate carbamoyltransferase activity"/>
    <property type="evidence" value="ECO:0007669"/>
    <property type="project" value="UniProtKB-UniRule"/>
</dbReference>
<dbReference type="NCBIfam" id="NF002032">
    <property type="entry name" value="PRK00856.1"/>
    <property type="match status" value="1"/>
</dbReference>
<feature type="binding site" evidence="7">
    <location>
        <position position="223"/>
    </location>
    <ligand>
        <name>L-aspartate</name>
        <dbReference type="ChEBI" id="CHEBI:29991"/>
    </ligand>
</feature>
<dbReference type="PROSITE" id="PS00097">
    <property type="entry name" value="CARBAMOYLTRANSFERASE"/>
    <property type="match status" value="1"/>
</dbReference>
<dbReference type="InterPro" id="IPR006131">
    <property type="entry name" value="Asp_carbamoyltransf_Asp/Orn-bd"/>
</dbReference>
<feature type="domain" description="Aspartate/ornithine carbamoyltransferase Asp/Orn-binding" evidence="8">
    <location>
        <begin position="155"/>
        <end position="301"/>
    </location>
</feature>
<feature type="binding site" evidence="7">
    <location>
        <position position="169"/>
    </location>
    <ligand>
        <name>L-aspartate</name>
        <dbReference type="ChEBI" id="CHEBI:29991"/>
    </ligand>
</feature>
<feature type="domain" description="Aspartate/ornithine carbamoyltransferase carbamoyl-P binding" evidence="9">
    <location>
        <begin position="6"/>
        <end position="149"/>
    </location>
</feature>
<feature type="binding site" evidence="7">
    <location>
        <position position="108"/>
    </location>
    <ligand>
        <name>carbamoyl phosphate</name>
        <dbReference type="ChEBI" id="CHEBI:58228"/>
    </ligand>
</feature>
<accession>A0A176K479</accession>
<dbReference type="PRINTS" id="PR00101">
    <property type="entry name" value="ATCASE"/>
</dbReference>
<dbReference type="EC" id="2.1.3.2" evidence="7"/>
<dbReference type="HAMAP" id="MF_00001">
    <property type="entry name" value="Asp_carb_tr"/>
    <property type="match status" value="1"/>
</dbReference>
<feature type="binding site" evidence="7">
    <location>
        <position position="136"/>
    </location>
    <ligand>
        <name>carbamoyl phosphate</name>
        <dbReference type="ChEBI" id="CHEBI:58228"/>
    </ligand>
</feature>
<dbReference type="STRING" id="1453497.AT15_03100"/>
<dbReference type="InterPro" id="IPR006132">
    <property type="entry name" value="Asp/Orn_carbamoyltranf_P-bd"/>
</dbReference>
<feature type="binding site" evidence="7">
    <location>
        <position position="59"/>
    </location>
    <ligand>
        <name>carbamoyl phosphate</name>
        <dbReference type="ChEBI" id="CHEBI:58228"/>
    </ligand>
</feature>